<organism evidence="1">
    <name type="scientific">marine metagenome</name>
    <dbReference type="NCBI Taxonomy" id="408172"/>
    <lineage>
        <taxon>unclassified sequences</taxon>
        <taxon>metagenomes</taxon>
        <taxon>ecological metagenomes</taxon>
    </lineage>
</organism>
<dbReference type="Gene3D" id="3.10.129.10">
    <property type="entry name" value="Hotdog Thioesterase"/>
    <property type="match status" value="1"/>
</dbReference>
<name>A0A382B192_9ZZZZ</name>
<protein>
    <recommendedName>
        <fullName evidence="2">Thioesterase domain-containing protein</fullName>
    </recommendedName>
</protein>
<dbReference type="SUPFAM" id="SSF54637">
    <property type="entry name" value="Thioesterase/thiol ester dehydrase-isomerase"/>
    <property type="match status" value="1"/>
</dbReference>
<reference evidence="1" key="1">
    <citation type="submission" date="2018-05" db="EMBL/GenBank/DDBJ databases">
        <authorList>
            <person name="Lanie J.A."/>
            <person name="Ng W.-L."/>
            <person name="Kazmierczak K.M."/>
            <person name="Andrzejewski T.M."/>
            <person name="Davidsen T.M."/>
            <person name="Wayne K.J."/>
            <person name="Tettelin H."/>
            <person name="Glass J.I."/>
            <person name="Rusch D."/>
            <person name="Podicherti R."/>
            <person name="Tsui H.-C.T."/>
            <person name="Winkler M.E."/>
        </authorList>
    </citation>
    <scope>NUCLEOTIDE SEQUENCE</scope>
</reference>
<dbReference type="InterPro" id="IPR029069">
    <property type="entry name" value="HotDog_dom_sf"/>
</dbReference>
<evidence type="ECO:0000313" key="1">
    <source>
        <dbReference type="EMBL" id="SVB07586.1"/>
    </source>
</evidence>
<dbReference type="AlphaFoldDB" id="A0A382B192"/>
<sequence length="155" mass="18454">MSLLLTTKKIINEWTDYNNHMNLSYYILLFDMGAEQILSKFHMGEHSAKTTKKSTMVVETHTTYNNEVKEGEEVEINLSYFDHDKKRLYYKLEMYEKNKKTLSATTEVLALYIDLNLRKVSEFENEKVKIMDQFIKENTSKFKINNLQFSNKLKK</sequence>
<dbReference type="Pfam" id="PF13279">
    <property type="entry name" value="4HBT_2"/>
    <property type="match status" value="1"/>
</dbReference>
<gene>
    <name evidence="1" type="ORF">METZ01_LOCUS160440</name>
</gene>
<dbReference type="EMBL" id="UINC01027766">
    <property type="protein sequence ID" value="SVB07586.1"/>
    <property type="molecule type" value="Genomic_DNA"/>
</dbReference>
<accession>A0A382B192</accession>
<proteinExistence type="predicted"/>
<dbReference type="CDD" id="cd00586">
    <property type="entry name" value="4HBT"/>
    <property type="match status" value="1"/>
</dbReference>
<evidence type="ECO:0008006" key="2">
    <source>
        <dbReference type="Google" id="ProtNLM"/>
    </source>
</evidence>